<dbReference type="GO" id="GO:0016740">
    <property type="term" value="F:transferase activity"/>
    <property type="evidence" value="ECO:0007669"/>
    <property type="project" value="UniProtKB-KW"/>
</dbReference>
<comment type="caution">
    <text evidence="1">The sequence shown here is derived from an EMBL/GenBank/DDBJ whole genome shotgun (WGS) entry which is preliminary data.</text>
</comment>
<dbReference type="OrthoDB" id="3694226at2759"/>
<dbReference type="Proteomes" id="UP000076837">
    <property type="component" value="Unassembled WGS sequence"/>
</dbReference>
<evidence type="ECO:0000313" key="2">
    <source>
        <dbReference type="Proteomes" id="UP000076837"/>
    </source>
</evidence>
<proteinExistence type="predicted"/>
<protein>
    <submittedName>
        <fullName evidence="1">Transferase</fullName>
    </submittedName>
</protein>
<evidence type="ECO:0000313" key="1">
    <source>
        <dbReference type="EMBL" id="KZM28689.1"/>
    </source>
</evidence>
<accession>A0A163MG88</accession>
<sequence length="505" mass="59619">MATESYDDPVEYEIERQNEKLKTLSSPSVIQDLTDDQAGRIADQRGARHLFNKFLSAYRQRAILLREEICAVDSDDESLSGSQTHNVFRFLDLPVELRIMVYEIHCAEYRRAYRISEEYYRKKIGGIQGPLYKRRSENKEACFQIETRRIGTQIWSDIIKPEQAWNTITEPYEEYEIQHQYQGSCRYNHERHFYVSIVSVNARGNLCENLPPLLLVSRQLFSEAWVSNFSVRPGYLRFKVKIRNFSVFPFLRLAQLLQRRDIPIDGNMVQIQLDNRRDDDRCYKKNEVENKVGEVAEKGYEVCSSNRYAVRSRRLSRLFELHWLQGVPLWNCFTNTSCDRFERDDDSITFRTWLYSIRQIVALHRIDTSKWRDLSTQLLRRHDELHKDEFLWPLSDSSMIEAVVGVFNEALKYQIGRTGYYAQGRYGDAVAKQKPPAVRESKEAHYESRYAPDDGVTTEREHAIVHNVTLYRVKINEAIRLELADVYEEWELGEDEKKIPEDVIF</sequence>
<keyword evidence="2" id="KW-1185">Reference proteome</keyword>
<dbReference type="EMBL" id="JYNV01000004">
    <property type="protein sequence ID" value="KZM28689.1"/>
    <property type="molecule type" value="Genomic_DNA"/>
</dbReference>
<dbReference type="AlphaFoldDB" id="A0A163MG88"/>
<reference evidence="1 2" key="1">
    <citation type="journal article" date="2016" name="Sci. Rep.">
        <title>Draft genome sequencing and secretome analysis of fungal phytopathogen Ascochyta rabiei provides insight into the necrotrophic effector repertoire.</title>
        <authorList>
            <person name="Verma S."/>
            <person name="Gazara R.K."/>
            <person name="Nizam S."/>
            <person name="Parween S."/>
            <person name="Chattopadhyay D."/>
            <person name="Verma P.K."/>
        </authorList>
    </citation>
    <scope>NUCLEOTIDE SEQUENCE [LARGE SCALE GENOMIC DNA]</scope>
    <source>
        <strain evidence="1 2">ArDII</strain>
    </source>
</reference>
<organism evidence="1 2">
    <name type="scientific">Didymella rabiei</name>
    <name type="common">Chickpea ascochyta blight fungus</name>
    <name type="synonym">Mycosphaerella rabiei</name>
    <dbReference type="NCBI Taxonomy" id="5454"/>
    <lineage>
        <taxon>Eukaryota</taxon>
        <taxon>Fungi</taxon>
        <taxon>Dikarya</taxon>
        <taxon>Ascomycota</taxon>
        <taxon>Pezizomycotina</taxon>
        <taxon>Dothideomycetes</taxon>
        <taxon>Pleosporomycetidae</taxon>
        <taxon>Pleosporales</taxon>
        <taxon>Pleosporineae</taxon>
        <taxon>Didymellaceae</taxon>
        <taxon>Ascochyta</taxon>
    </lineage>
</organism>
<name>A0A163MG88_DIDRA</name>
<keyword evidence="1" id="KW-0808">Transferase</keyword>
<gene>
    <name evidence="1" type="ORF">ST47_g156</name>
</gene>